<dbReference type="AlphaFoldDB" id="A0A5B7DQW3"/>
<gene>
    <name evidence="2" type="ORF">E2C01_017062</name>
</gene>
<dbReference type="Proteomes" id="UP000324222">
    <property type="component" value="Unassembled WGS sequence"/>
</dbReference>
<sequence>MKLSDGWGGERAWRGEAEGGKERPRWAPRQVLEAGGGRVIIRNPGPEGVWGGLGCISPPPRKGLGIRLMSHYPGQHVCGGFVFRAREITTPATRPRSDVHSRTLPSQTHLAAGSGGPVVVAVVVAVLFA</sequence>
<protein>
    <submittedName>
        <fullName evidence="2">Uncharacterized protein</fullName>
    </submittedName>
</protein>
<comment type="caution">
    <text evidence="2">The sequence shown here is derived from an EMBL/GenBank/DDBJ whole genome shotgun (WGS) entry which is preliminary data.</text>
</comment>
<reference evidence="2 3" key="1">
    <citation type="submission" date="2019-05" db="EMBL/GenBank/DDBJ databases">
        <title>Another draft genome of Portunus trituberculatus and its Hox gene families provides insights of decapod evolution.</title>
        <authorList>
            <person name="Jeong J.-H."/>
            <person name="Song I."/>
            <person name="Kim S."/>
            <person name="Choi T."/>
            <person name="Kim D."/>
            <person name="Ryu S."/>
            <person name="Kim W."/>
        </authorList>
    </citation>
    <scope>NUCLEOTIDE SEQUENCE [LARGE SCALE GENOMIC DNA]</scope>
    <source>
        <tissue evidence="2">Muscle</tissue>
    </source>
</reference>
<proteinExistence type="predicted"/>
<evidence type="ECO:0000256" key="1">
    <source>
        <dbReference type="SAM" id="MobiDB-lite"/>
    </source>
</evidence>
<feature type="region of interest" description="Disordered" evidence="1">
    <location>
        <begin position="1"/>
        <end position="29"/>
    </location>
</feature>
<dbReference type="EMBL" id="VSRR010001276">
    <property type="protein sequence ID" value="MPC23991.1"/>
    <property type="molecule type" value="Genomic_DNA"/>
</dbReference>
<feature type="compositionally biased region" description="Basic and acidic residues" evidence="1">
    <location>
        <begin position="11"/>
        <end position="25"/>
    </location>
</feature>
<name>A0A5B7DQW3_PORTR</name>
<keyword evidence="3" id="KW-1185">Reference proteome</keyword>
<evidence type="ECO:0000313" key="2">
    <source>
        <dbReference type="EMBL" id="MPC23991.1"/>
    </source>
</evidence>
<accession>A0A5B7DQW3</accession>
<evidence type="ECO:0000313" key="3">
    <source>
        <dbReference type="Proteomes" id="UP000324222"/>
    </source>
</evidence>
<organism evidence="2 3">
    <name type="scientific">Portunus trituberculatus</name>
    <name type="common">Swimming crab</name>
    <name type="synonym">Neptunus trituberculatus</name>
    <dbReference type="NCBI Taxonomy" id="210409"/>
    <lineage>
        <taxon>Eukaryota</taxon>
        <taxon>Metazoa</taxon>
        <taxon>Ecdysozoa</taxon>
        <taxon>Arthropoda</taxon>
        <taxon>Crustacea</taxon>
        <taxon>Multicrustacea</taxon>
        <taxon>Malacostraca</taxon>
        <taxon>Eumalacostraca</taxon>
        <taxon>Eucarida</taxon>
        <taxon>Decapoda</taxon>
        <taxon>Pleocyemata</taxon>
        <taxon>Brachyura</taxon>
        <taxon>Eubrachyura</taxon>
        <taxon>Portunoidea</taxon>
        <taxon>Portunidae</taxon>
        <taxon>Portuninae</taxon>
        <taxon>Portunus</taxon>
    </lineage>
</organism>